<dbReference type="AlphaFoldDB" id="A0A0R2FA99"/>
<dbReference type="InterPro" id="IPR001645">
    <property type="entry name" value="Folylpolyglutamate_synth"/>
</dbReference>
<evidence type="ECO:0000313" key="15">
    <source>
        <dbReference type="Proteomes" id="UP000050865"/>
    </source>
</evidence>
<keyword evidence="8" id="KW-0460">Magnesium</keyword>
<evidence type="ECO:0000256" key="3">
    <source>
        <dbReference type="ARBA" id="ARBA00013025"/>
    </source>
</evidence>
<dbReference type="Gene3D" id="3.90.190.20">
    <property type="entry name" value="Mur ligase, C-terminal domain"/>
    <property type="match status" value="1"/>
</dbReference>
<dbReference type="Pfam" id="PF02875">
    <property type="entry name" value="Mur_ligase_C"/>
    <property type="match status" value="1"/>
</dbReference>
<evidence type="ECO:0000256" key="6">
    <source>
        <dbReference type="ARBA" id="ARBA00022741"/>
    </source>
</evidence>
<feature type="domain" description="Mur ligase central" evidence="13">
    <location>
        <begin position="49"/>
        <end position="276"/>
    </location>
</feature>
<dbReference type="PANTHER" id="PTHR11136:SF0">
    <property type="entry name" value="DIHYDROFOLATE SYNTHETASE-RELATED"/>
    <property type="match status" value="1"/>
</dbReference>
<keyword evidence="15" id="KW-1185">Reference proteome</keyword>
<evidence type="ECO:0000256" key="2">
    <source>
        <dbReference type="ARBA" id="ARBA00008276"/>
    </source>
</evidence>
<dbReference type="EC" id="6.3.2.17" evidence="3"/>
<dbReference type="InterPro" id="IPR018109">
    <property type="entry name" value="Folylpolyglutamate_synth_CS"/>
</dbReference>
<evidence type="ECO:0000256" key="11">
    <source>
        <dbReference type="PIRNR" id="PIRNR001563"/>
    </source>
</evidence>
<dbReference type="PANTHER" id="PTHR11136">
    <property type="entry name" value="FOLYLPOLYGLUTAMATE SYNTHASE-RELATED"/>
    <property type="match status" value="1"/>
</dbReference>
<dbReference type="InterPro" id="IPR036565">
    <property type="entry name" value="Mur-like_cat_sf"/>
</dbReference>
<evidence type="ECO:0000256" key="4">
    <source>
        <dbReference type="ARBA" id="ARBA00022598"/>
    </source>
</evidence>
<dbReference type="GO" id="GO:0005737">
    <property type="term" value="C:cytoplasm"/>
    <property type="evidence" value="ECO:0007669"/>
    <property type="project" value="TreeGrafter"/>
</dbReference>
<proteinExistence type="inferred from homology"/>
<dbReference type="Gene3D" id="3.40.1190.10">
    <property type="entry name" value="Mur-like, catalytic domain"/>
    <property type="match status" value="1"/>
</dbReference>
<evidence type="ECO:0000256" key="1">
    <source>
        <dbReference type="ARBA" id="ARBA00001946"/>
    </source>
</evidence>
<dbReference type="InterPro" id="IPR013221">
    <property type="entry name" value="Mur_ligase_cen"/>
</dbReference>
<protein>
    <recommendedName>
        <fullName evidence="3">tetrahydrofolate synthase</fullName>
        <ecNumber evidence="3">6.3.2.17</ecNumber>
    </recommendedName>
    <alternativeName>
        <fullName evidence="9">Tetrahydrofolylpolyglutamate synthase</fullName>
    </alternativeName>
</protein>
<organism evidence="14 15">
    <name type="scientific">Lacticaseibacillus camelliae DSM 22697 = JCM 13995</name>
    <dbReference type="NCBI Taxonomy" id="1423730"/>
    <lineage>
        <taxon>Bacteria</taxon>
        <taxon>Bacillati</taxon>
        <taxon>Bacillota</taxon>
        <taxon>Bacilli</taxon>
        <taxon>Lactobacillales</taxon>
        <taxon>Lactobacillaceae</taxon>
        <taxon>Lacticaseibacillus</taxon>
    </lineage>
</organism>
<dbReference type="PIRSF" id="PIRSF001563">
    <property type="entry name" value="Folylpolyglu_synth"/>
    <property type="match status" value="1"/>
</dbReference>
<keyword evidence="6 11" id="KW-0547">Nucleotide-binding</keyword>
<dbReference type="GO" id="GO:0046872">
    <property type="term" value="F:metal ion binding"/>
    <property type="evidence" value="ECO:0007669"/>
    <property type="project" value="UniProtKB-KW"/>
</dbReference>
<dbReference type="Pfam" id="PF08245">
    <property type="entry name" value="Mur_ligase_M"/>
    <property type="match status" value="1"/>
</dbReference>
<evidence type="ECO:0000313" key="14">
    <source>
        <dbReference type="EMBL" id="KRN25288.1"/>
    </source>
</evidence>
<keyword evidence="4 11" id="KW-0436">Ligase</keyword>
<comment type="caution">
    <text evidence="14">The sequence shown here is derived from an EMBL/GenBank/DDBJ whole genome shotgun (WGS) entry which is preliminary data.</text>
</comment>
<dbReference type="InterPro" id="IPR036615">
    <property type="entry name" value="Mur_ligase_C_dom_sf"/>
</dbReference>
<gene>
    <name evidence="14" type="ORF">FC75_GL000772</name>
</gene>
<dbReference type="EMBL" id="AYZJ01000015">
    <property type="protein sequence ID" value="KRN25288.1"/>
    <property type="molecule type" value="Genomic_DNA"/>
</dbReference>
<dbReference type="PROSITE" id="PS01012">
    <property type="entry name" value="FOLYLPOLYGLU_SYNT_2"/>
    <property type="match status" value="1"/>
</dbReference>
<evidence type="ECO:0000256" key="10">
    <source>
        <dbReference type="ARBA" id="ARBA00047493"/>
    </source>
</evidence>
<reference evidence="14 15" key="1">
    <citation type="journal article" date="2015" name="Genome Announc.">
        <title>Expanding the biotechnology potential of lactobacilli through comparative genomics of 213 strains and associated genera.</title>
        <authorList>
            <person name="Sun Z."/>
            <person name="Harris H.M."/>
            <person name="McCann A."/>
            <person name="Guo C."/>
            <person name="Argimon S."/>
            <person name="Zhang W."/>
            <person name="Yang X."/>
            <person name="Jeffery I.B."/>
            <person name="Cooney J.C."/>
            <person name="Kagawa T.F."/>
            <person name="Liu W."/>
            <person name="Song Y."/>
            <person name="Salvetti E."/>
            <person name="Wrobel A."/>
            <person name="Rasinkangas P."/>
            <person name="Parkhill J."/>
            <person name="Rea M.C."/>
            <person name="O'Sullivan O."/>
            <person name="Ritari J."/>
            <person name="Douillard F.P."/>
            <person name="Paul Ross R."/>
            <person name="Yang R."/>
            <person name="Briner A.E."/>
            <person name="Felis G.E."/>
            <person name="de Vos W.M."/>
            <person name="Barrangou R."/>
            <person name="Klaenhammer T.R."/>
            <person name="Caufield P.W."/>
            <person name="Cui Y."/>
            <person name="Zhang H."/>
            <person name="O'Toole P.W."/>
        </authorList>
    </citation>
    <scope>NUCLEOTIDE SEQUENCE [LARGE SCALE GENOMIC DNA]</scope>
    <source>
        <strain evidence="14 15">DSM 22697</strain>
    </source>
</reference>
<keyword evidence="5" id="KW-0479">Metal-binding</keyword>
<dbReference type="GO" id="GO:0005524">
    <property type="term" value="F:ATP binding"/>
    <property type="evidence" value="ECO:0007669"/>
    <property type="project" value="UniProtKB-KW"/>
</dbReference>
<sequence length="434" mass="46853">MGAQMMKTYDETVAAIHALPRLAKTGGHERILALLHALGDPQHDRYVHVTGTNGKGSTASGIARIFEASGLKVGLYTSPFIMRFNERIMIDHHPIPDADLVAAAAATDAAIGQLRQANPEFAVTEFEYITALAFWYFHEQQVDIAVIEVGIGGDTDSTNVIIPLVSVITSVGLDHAKLLGNTITSVATHKAGIIKPHRPVVTAALPADAMAAVQKRVAETGSDWLVAGRDFEADRAGLDGWGQRFDYRAQTFHLSRVFIPLVGAYQVQNAALAITASRLAAKAMNWPLQPQEILRGLAQNTWPARMEKLSNDPLIVIDGGHNPQGIAAMLSAVKQVFKDERVTLIVGVLGDKDLTTMIAELEASAERLWLVPVPDNPRAEALADYPDAGKLRTFASWQEALSAHLDEFPDEPVVLTGSLYLASAVRQTLLGGKD</sequence>
<name>A0A0R2FA99_9LACO</name>
<dbReference type="GO" id="GO:0004326">
    <property type="term" value="F:tetrahydrofolylpolyglutamate synthase activity"/>
    <property type="evidence" value="ECO:0007669"/>
    <property type="project" value="UniProtKB-EC"/>
</dbReference>
<dbReference type="NCBIfam" id="TIGR01499">
    <property type="entry name" value="folC"/>
    <property type="match status" value="1"/>
</dbReference>
<dbReference type="PATRIC" id="fig|1423730.4.peg.807"/>
<feature type="domain" description="Mur ligase C-terminal" evidence="12">
    <location>
        <begin position="305"/>
        <end position="417"/>
    </location>
</feature>
<evidence type="ECO:0000256" key="5">
    <source>
        <dbReference type="ARBA" id="ARBA00022723"/>
    </source>
</evidence>
<evidence type="ECO:0000259" key="13">
    <source>
        <dbReference type="Pfam" id="PF08245"/>
    </source>
</evidence>
<dbReference type="SUPFAM" id="SSF53244">
    <property type="entry name" value="MurD-like peptide ligases, peptide-binding domain"/>
    <property type="match status" value="1"/>
</dbReference>
<comment type="catalytic activity">
    <reaction evidence="10">
        <text>(6S)-5,6,7,8-tetrahydrofolyl-(gamma-L-Glu)(n) + L-glutamate + ATP = (6S)-5,6,7,8-tetrahydrofolyl-(gamma-L-Glu)(n+1) + ADP + phosphate + H(+)</text>
        <dbReference type="Rhea" id="RHEA:10580"/>
        <dbReference type="Rhea" id="RHEA-COMP:14738"/>
        <dbReference type="Rhea" id="RHEA-COMP:14740"/>
        <dbReference type="ChEBI" id="CHEBI:15378"/>
        <dbReference type="ChEBI" id="CHEBI:29985"/>
        <dbReference type="ChEBI" id="CHEBI:30616"/>
        <dbReference type="ChEBI" id="CHEBI:43474"/>
        <dbReference type="ChEBI" id="CHEBI:141005"/>
        <dbReference type="ChEBI" id="CHEBI:456216"/>
        <dbReference type="EC" id="6.3.2.17"/>
    </reaction>
</comment>
<comment type="similarity">
    <text evidence="2 11">Belongs to the folylpolyglutamate synthase family.</text>
</comment>
<accession>A0A0R2FA99</accession>
<dbReference type="FunFam" id="3.40.1190.10:FF:000011">
    <property type="entry name" value="Folylpolyglutamate synthase/dihydrofolate synthase"/>
    <property type="match status" value="1"/>
</dbReference>
<evidence type="ECO:0000259" key="12">
    <source>
        <dbReference type="Pfam" id="PF02875"/>
    </source>
</evidence>
<dbReference type="InterPro" id="IPR004101">
    <property type="entry name" value="Mur_ligase_C"/>
</dbReference>
<comment type="cofactor">
    <cofactor evidence="1">
        <name>Mg(2+)</name>
        <dbReference type="ChEBI" id="CHEBI:18420"/>
    </cofactor>
</comment>
<evidence type="ECO:0000256" key="7">
    <source>
        <dbReference type="ARBA" id="ARBA00022840"/>
    </source>
</evidence>
<dbReference type="Proteomes" id="UP000050865">
    <property type="component" value="Unassembled WGS sequence"/>
</dbReference>
<dbReference type="GO" id="GO:0008841">
    <property type="term" value="F:dihydrofolate synthase activity"/>
    <property type="evidence" value="ECO:0007669"/>
    <property type="project" value="TreeGrafter"/>
</dbReference>
<evidence type="ECO:0000256" key="8">
    <source>
        <dbReference type="ARBA" id="ARBA00022842"/>
    </source>
</evidence>
<evidence type="ECO:0000256" key="9">
    <source>
        <dbReference type="ARBA" id="ARBA00030592"/>
    </source>
</evidence>
<dbReference type="SUPFAM" id="SSF53623">
    <property type="entry name" value="MurD-like peptide ligases, catalytic domain"/>
    <property type="match status" value="1"/>
</dbReference>
<dbReference type="STRING" id="1423730.FC75_GL000772"/>
<keyword evidence="7 11" id="KW-0067">ATP-binding</keyword>